<accession>A6J1D9</accession>
<evidence type="ECO:0000313" key="2">
    <source>
        <dbReference type="EMBL" id="EDM13728.1"/>
    </source>
</evidence>
<reference evidence="2 3" key="1">
    <citation type="submission" date="2005-07" db="EMBL/GenBank/DDBJ databases">
        <authorList>
            <person name="Mural R.J."/>
            <person name="Li P.W."/>
            <person name="Adams M.D."/>
            <person name="Amanatides P.G."/>
            <person name="Baden-Tillson H."/>
            <person name="Barnstead M."/>
            <person name="Chin S.H."/>
            <person name="Dew I."/>
            <person name="Evans C.A."/>
            <person name="Ferriera S."/>
            <person name="Flanigan M."/>
            <person name="Fosler C."/>
            <person name="Glodek A."/>
            <person name="Gu Z."/>
            <person name="Holt R.A."/>
            <person name="Jennings D."/>
            <person name="Kraft C.L."/>
            <person name="Lu F."/>
            <person name="Nguyen T."/>
            <person name="Nusskern D.R."/>
            <person name="Pfannkoch C.M."/>
            <person name="Sitter C."/>
            <person name="Sutton G.G."/>
            <person name="Venter J.C."/>
            <person name="Wang Z."/>
            <person name="Woodage T."/>
            <person name="Zheng X.H."/>
            <person name="Zhong F."/>
        </authorList>
    </citation>
    <scope>NUCLEOTIDE SEQUENCE [LARGE SCALE GENOMIC DNA]</scope>
    <source>
        <strain>BN</strain>
        <strain evidence="3">Sprague-Dawley</strain>
    </source>
</reference>
<proteinExistence type="predicted"/>
<feature type="region of interest" description="Disordered" evidence="1">
    <location>
        <begin position="1"/>
        <end position="31"/>
    </location>
</feature>
<evidence type="ECO:0000313" key="3">
    <source>
        <dbReference type="Proteomes" id="UP000234681"/>
    </source>
</evidence>
<dbReference type="EMBL" id="CH473973">
    <property type="protein sequence ID" value="EDM13728.1"/>
    <property type="molecule type" value="Genomic_DNA"/>
</dbReference>
<name>A6J1D9_RAT</name>
<protein>
    <submittedName>
        <fullName evidence="2">RCG21925</fullName>
    </submittedName>
</protein>
<gene>
    <name evidence="2" type="ORF">rCG_21925</name>
</gene>
<organism evidence="2 3">
    <name type="scientific">Rattus norvegicus</name>
    <name type="common">Rat</name>
    <dbReference type="NCBI Taxonomy" id="10116"/>
    <lineage>
        <taxon>Eukaryota</taxon>
        <taxon>Metazoa</taxon>
        <taxon>Chordata</taxon>
        <taxon>Craniata</taxon>
        <taxon>Vertebrata</taxon>
        <taxon>Euteleostomi</taxon>
        <taxon>Mammalia</taxon>
        <taxon>Eutheria</taxon>
        <taxon>Euarchontoglires</taxon>
        <taxon>Glires</taxon>
        <taxon>Rodentia</taxon>
        <taxon>Myomorpha</taxon>
        <taxon>Muroidea</taxon>
        <taxon>Muridae</taxon>
        <taxon>Murinae</taxon>
        <taxon>Rattus</taxon>
    </lineage>
</organism>
<sequence length="31" mass="3143">MCTAGSEAGPEVELRDGGSPLEVKSSSSQHP</sequence>
<dbReference type="AlphaFoldDB" id="A6J1D9"/>
<evidence type="ECO:0000256" key="1">
    <source>
        <dbReference type="SAM" id="MobiDB-lite"/>
    </source>
</evidence>
<dbReference type="Proteomes" id="UP000234681">
    <property type="component" value="Chromosome 12"/>
</dbReference>